<dbReference type="PRINTS" id="PR00598">
    <property type="entry name" value="HTHMARR"/>
</dbReference>
<comment type="caution">
    <text evidence="5">The sequence shown here is derived from an EMBL/GenBank/DDBJ whole genome shotgun (WGS) entry which is preliminary data.</text>
</comment>
<dbReference type="SUPFAM" id="SSF46785">
    <property type="entry name" value="Winged helix' DNA-binding domain"/>
    <property type="match status" value="1"/>
</dbReference>
<dbReference type="InterPro" id="IPR000835">
    <property type="entry name" value="HTH_MarR-typ"/>
</dbReference>
<sequence length="144" mass="16348">MLMGNISRLHATRADQSLEAIGLFRGQAILLMLLSHQDGLTHSEIAEKLEISPAAATKVIKRMEALHYLQRRPDPADERISRVFLEEESWTVIRQIKNAFQQIDQILLTDLSPDEKDMLIKLLNKVYANLLEQPAGPPEIQPDL</sequence>
<dbReference type="Pfam" id="PF01047">
    <property type="entry name" value="MarR"/>
    <property type="match status" value="1"/>
</dbReference>
<accession>A0A0P6WPN7</accession>
<keyword evidence="3" id="KW-0804">Transcription</keyword>
<dbReference type="PANTHER" id="PTHR42756">
    <property type="entry name" value="TRANSCRIPTIONAL REGULATOR, MARR"/>
    <property type="match status" value="1"/>
</dbReference>
<dbReference type="InterPro" id="IPR036390">
    <property type="entry name" value="WH_DNA-bd_sf"/>
</dbReference>
<keyword evidence="2" id="KW-0238">DNA-binding</keyword>
<evidence type="ECO:0000256" key="2">
    <source>
        <dbReference type="ARBA" id="ARBA00023125"/>
    </source>
</evidence>
<reference evidence="5 6" key="1">
    <citation type="submission" date="2015-07" db="EMBL/GenBank/DDBJ databases">
        <title>Genome sequence of Ornatilinea apprima DSM 23815.</title>
        <authorList>
            <person name="Hemp J."/>
            <person name="Ward L.M."/>
            <person name="Pace L.A."/>
            <person name="Fischer W.W."/>
        </authorList>
    </citation>
    <scope>NUCLEOTIDE SEQUENCE [LARGE SCALE GENOMIC DNA]</scope>
    <source>
        <strain evidence="5 6">P3M-1</strain>
    </source>
</reference>
<evidence type="ECO:0000259" key="4">
    <source>
        <dbReference type="PROSITE" id="PS50995"/>
    </source>
</evidence>
<dbReference type="GO" id="GO:0003677">
    <property type="term" value="F:DNA binding"/>
    <property type="evidence" value="ECO:0007669"/>
    <property type="project" value="UniProtKB-KW"/>
</dbReference>
<dbReference type="Proteomes" id="UP000050417">
    <property type="component" value="Unassembled WGS sequence"/>
</dbReference>
<dbReference type="PROSITE" id="PS50995">
    <property type="entry name" value="HTH_MARR_2"/>
    <property type="match status" value="1"/>
</dbReference>
<organism evidence="5 6">
    <name type="scientific">Ornatilinea apprima</name>
    <dbReference type="NCBI Taxonomy" id="1134406"/>
    <lineage>
        <taxon>Bacteria</taxon>
        <taxon>Bacillati</taxon>
        <taxon>Chloroflexota</taxon>
        <taxon>Anaerolineae</taxon>
        <taxon>Anaerolineales</taxon>
        <taxon>Anaerolineaceae</taxon>
        <taxon>Ornatilinea</taxon>
    </lineage>
</organism>
<evidence type="ECO:0000313" key="5">
    <source>
        <dbReference type="EMBL" id="KPL72027.1"/>
    </source>
</evidence>
<feature type="domain" description="HTH marR-type" evidence="4">
    <location>
        <begin position="1"/>
        <end position="128"/>
    </location>
</feature>
<keyword evidence="6" id="KW-1185">Reference proteome</keyword>
<dbReference type="SMART" id="SM00347">
    <property type="entry name" value="HTH_MARR"/>
    <property type="match status" value="1"/>
</dbReference>
<dbReference type="Gene3D" id="1.10.10.10">
    <property type="entry name" value="Winged helix-like DNA-binding domain superfamily/Winged helix DNA-binding domain"/>
    <property type="match status" value="1"/>
</dbReference>
<dbReference type="GO" id="GO:0003700">
    <property type="term" value="F:DNA-binding transcription factor activity"/>
    <property type="evidence" value="ECO:0007669"/>
    <property type="project" value="InterPro"/>
</dbReference>
<dbReference type="InterPro" id="IPR036388">
    <property type="entry name" value="WH-like_DNA-bd_sf"/>
</dbReference>
<proteinExistence type="predicted"/>
<protein>
    <recommendedName>
        <fullName evidence="4">HTH marR-type domain-containing protein</fullName>
    </recommendedName>
</protein>
<dbReference type="STRING" id="1134406.ADN00_16195"/>
<evidence type="ECO:0000256" key="3">
    <source>
        <dbReference type="ARBA" id="ARBA00023163"/>
    </source>
</evidence>
<dbReference type="PANTHER" id="PTHR42756:SF1">
    <property type="entry name" value="TRANSCRIPTIONAL REPRESSOR OF EMRAB OPERON"/>
    <property type="match status" value="1"/>
</dbReference>
<name>A0A0P6WPN7_9CHLR</name>
<evidence type="ECO:0000256" key="1">
    <source>
        <dbReference type="ARBA" id="ARBA00023015"/>
    </source>
</evidence>
<gene>
    <name evidence="5" type="ORF">ADN00_16195</name>
</gene>
<evidence type="ECO:0000313" key="6">
    <source>
        <dbReference type="Proteomes" id="UP000050417"/>
    </source>
</evidence>
<dbReference type="AlphaFoldDB" id="A0A0P6WPN7"/>
<dbReference type="EMBL" id="LGCL01000040">
    <property type="protein sequence ID" value="KPL72027.1"/>
    <property type="molecule type" value="Genomic_DNA"/>
</dbReference>
<keyword evidence="1" id="KW-0805">Transcription regulation</keyword>